<feature type="binding site" evidence="19">
    <location>
        <position position="791"/>
    </location>
    <ligand>
        <name>ATP</name>
        <dbReference type="ChEBI" id="CHEBI:30616"/>
        <label>2</label>
    </ligand>
</feature>
<sequence>MPKRTDISTVMVIGSGPIVIGQACEFDYSGTQACRVLRDEGYRVVLVNSNPATIMTDPEFADATYVEPITPEFVEKVIAQERPDALLATLGGQTALNAAMNLHAAGILEKYGVELIGASVEAIEKGENREQFKRIVEALPPEWGAEVARSVICNGEELAPGSTKEQKVAHGLQACLDGAETLGYPVVVRPSFTMGGAGSGLAYDEADLRRIAGQGLTASPTTEVLLEESILGWKEYELEVMRDRCDNVVIVCSIENVDPLGVHTGDSITVAPAMTLTDREYQRLRNISLGVIREVGVDTGGCNIQFAVNPVDGRIVVIEMNPRVSRSSALASKATGFPIAKIAAKVAVGYTLDEVRNDITRETPASFEPTLDYVVVKVPRFAFEKFPGADPVLTTHMKSVGEAMAIGRNFTEALQKALRSLENKSAVFDWEKDFVDLDKAALLAEIASPHDGRLKKVMDAIRAGATPTEIFDATGIDPWFVDQLALINEIAVEVTAADELTPALLRKAKRHGFSDVQIGKIRGMSADVVRGVRHALGIRPVYKTVDTCAAEFAARTPYHYSSYDEETEVEPRERPAVIILGSGPNRIGQGIEFDYSCVHASLALSANKDGGAIAGGAQVGGYETVMVNCNPETVSTDYDTSDRLYFEPLTLEDVLEVVAAEQAAGPVAGVICQLGGQTPLGLAQGLARAGVPIVGTSPDAIDLAEERGAFGRVLAEAGLVAPKHGTATSFVEAERIAAEIGYPVLVRPSYVLGGRGMEIVYDEAALEAYLDKYVAAGLISHEAPVLVDRFLDDAVEIDVDALFDGEELFLGGVMEHIEEAGIHSGDSSCALPPITLGEREIARIREATEAIARGVGVRGLLNIQFALGSDILYVLEANPRASRTVPFVSKATATPLAKAAARVMLGESIKDLRDAGLLPADRDGGELPPDQPIAVKEAVMPFNRFRTADGSQVDTVLGPEMKSTGEVMGFDRDFGTAFSKSQAAAFGPLPTSGRVFVSMANRDKRSMIFPVKVLADMGFEILATQGTAEVLRRNGVPCQVVRKHFEGPGPDGEKTTVDLIRDGEIQLIVNTPYGAGKSNARLDGYEIRTAAVMANVVCITTVQGLGAAVQGIEAARRGEIGVRSLQDWARRA</sequence>
<feature type="binding site" evidence="19">
    <location>
        <position position="195"/>
    </location>
    <ligand>
        <name>ATP</name>
        <dbReference type="ChEBI" id="CHEBI:30616"/>
        <label>1</label>
    </ligand>
</feature>
<evidence type="ECO:0000256" key="10">
    <source>
        <dbReference type="ARBA" id="ARBA00022741"/>
    </source>
</evidence>
<keyword evidence="23" id="KW-1185">Reference proteome</keyword>
<feature type="binding site" evidence="19">
    <location>
        <position position="823"/>
    </location>
    <ligand>
        <name>ATP</name>
        <dbReference type="ChEBI" id="CHEBI:30616"/>
        <label>2</label>
    </ligand>
</feature>
<feature type="binding site" evidence="19">
    <location>
        <position position="196"/>
    </location>
    <ligand>
        <name>ATP</name>
        <dbReference type="ChEBI" id="CHEBI:30616"/>
        <label>1</label>
    </ligand>
</feature>
<feature type="binding site" evidence="19">
    <location>
        <position position="876"/>
    </location>
    <ligand>
        <name>Mg(2+)</name>
        <dbReference type="ChEBI" id="CHEBI:18420"/>
        <label>3</label>
    </ligand>
</feature>
<evidence type="ECO:0000256" key="6">
    <source>
        <dbReference type="ARBA" id="ARBA00022598"/>
    </source>
</evidence>
<dbReference type="FunFam" id="3.30.470.20:FF:000014">
    <property type="entry name" value="Carbamoyl-phosphate synthase large chain"/>
    <property type="match status" value="1"/>
</dbReference>
<evidence type="ECO:0000259" key="21">
    <source>
        <dbReference type="PROSITE" id="PS51855"/>
    </source>
</evidence>
<dbReference type="Pfam" id="PF02786">
    <property type="entry name" value="CPSase_L_D2"/>
    <property type="match status" value="2"/>
</dbReference>
<dbReference type="PROSITE" id="PS51855">
    <property type="entry name" value="MGS"/>
    <property type="match status" value="1"/>
</dbReference>
<evidence type="ECO:0000256" key="3">
    <source>
        <dbReference type="ARBA" id="ARBA00005077"/>
    </source>
</evidence>
<dbReference type="FunFam" id="3.30.1490.20:FF:000001">
    <property type="entry name" value="Carbamoyl-phosphate synthase large chain"/>
    <property type="match status" value="1"/>
</dbReference>
<feature type="binding site" evidence="19">
    <location>
        <position position="319"/>
    </location>
    <ligand>
        <name>Mn(2+)</name>
        <dbReference type="ChEBI" id="CHEBI:29035"/>
        <label>1</label>
    </ligand>
</feature>
<dbReference type="Pfam" id="PF02142">
    <property type="entry name" value="MGS"/>
    <property type="match status" value="1"/>
</dbReference>
<feature type="binding site" evidence="19">
    <location>
        <position position="305"/>
    </location>
    <ligand>
        <name>ATP</name>
        <dbReference type="ChEBI" id="CHEBI:30616"/>
        <label>1</label>
    </ligand>
</feature>
<dbReference type="RefSeq" id="WP_194504438.1">
    <property type="nucleotide sequence ID" value="NZ_JADIVZ010000009.1"/>
</dbReference>
<dbReference type="PROSITE" id="PS00867">
    <property type="entry name" value="CPSASE_2"/>
    <property type="match status" value="2"/>
</dbReference>
<feature type="binding site" evidence="19">
    <location>
        <position position="822"/>
    </location>
    <ligand>
        <name>ATP</name>
        <dbReference type="ChEBI" id="CHEBI:30616"/>
        <label>2</label>
    </ligand>
</feature>
<dbReference type="InterPro" id="IPR013815">
    <property type="entry name" value="ATP_grasp_subdomain_1"/>
</dbReference>
<evidence type="ECO:0000256" key="2">
    <source>
        <dbReference type="ARBA" id="ARBA00004812"/>
    </source>
</evidence>
<feature type="binding site" evidence="19">
    <location>
        <position position="319"/>
    </location>
    <ligand>
        <name>ATP</name>
        <dbReference type="ChEBI" id="CHEBI:30616"/>
        <label>1</label>
    </ligand>
</feature>
<feature type="binding site" evidence="19">
    <location>
        <position position="228"/>
    </location>
    <ligand>
        <name>ATP</name>
        <dbReference type="ChEBI" id="CHEBI:30616"/>
        <label>1</label>
    </ligand>
</feature>
<dbReference type="InterPro" id="IPR011761">
    <property type="entry name" value="ATP-grasp"/>
</dbReference>
<evidence type="ECO:0000256" key="7">
    <source>
        <dbReference type="ARBA" id="ARBA00022605"/>
    </source>
</evidence>
<dbReference type="SUPFAM" id="SSF52440">
    <property type="entry name" value="PreATP-grasp domain"/>
    <property type="match status" value="2"/>
</dbReference>
<feature type="domain" description="ATP-grasp" evidence="20">
    <location>
        <begin position="711"/>
        <end position="905"/>
    </location>
</feature>
<feature type="binding site" evidence="19">
    <location>
        <position position="129"/>
    </location>
    <ligand>
        <name>ATP</name>
        <dbReference type="ChEBI" id="CHEBI:30616"/>
        <label>1</label>
    </ligand>
</feature>
<dbReference type="InterPro" id="IPR005480">
    <property type="entry name" value="CPSase_lsu_oligo"/>
</dbReference>
<dbReference type="NCBIfam" id="NF003671">
    <property type="entry name" value="PRK05294.1"/>
    <property type="match status" value="1"/>
</dbReference>
<feature type="binding site" evidence="19">
    <location>
        <position position="319"/>
    </location>
    <ligand>
        <name>Mn(2+)</name>
        <dbReference type="ChEBI" id="CHEBI:29035"/>
        <label>2</label>
    </ligand>
</feature>
<comment type="catalytic activity">
    <reaction evidence="16 19">
        <text>hydrogencarbonate + L-glutamine + 2 ATP + H2O = carbamoyl phosphate + L-glutamate + 2 ADP + phosphate + 2 H(+)</text>
        <dbReference type="Rhea" id="RHEA:18633"/>
        <dbReference type="ChEBI" id="CHEBI:15377"/>
        <dbReference type="ChEBI" id="CHEBI:15378"/>
        <dbReference type="ChEBI" id="CHEBI:17544"/>
        <dbReference type="ChEBI" id="CHEBI:29985"/>
        <dbReference type="ChEBI" id="CHEBI:30616"/>
        <dbReference type="ChEBI" id="CHEBI:43474"/>
        <dbReference type="ChEBI" id="CHEBI:58228"/>
        <dbReference type="ChEBI" id="CHEBI:58359"/>
        <dbReference type="ChEBI" id="CHEBI:456216"/>
        <dbReference type="EC" id="6.3.5.5"/>
    </reaction>
</comment>
<comment type="function">
    <text evidence="17 19">Large subunit of the glutamine-dependent carbamoyl phosphate synthetase (CPSase). CPSase catalyzes the formation of carbamoyl phosphate from the ammonia moiety of glutamine, carbonate, and phosphate donated by ATP, constituting the first step of 2 biosynthetic pathways, one leading to arginine and/or urea and the other to pyrimidine nucleotides. The large subunit (synthetase) binds the substrates ammonia (free or transferred from glutamine from the small subunit), hydrogencarbonate and ATP and carries out an ATP-coupled ligase reaction, activating hydrogencarbonate by forming carboxy phosphate which reacts with ammonia to form carbamoyl phosphate.</text>
</comment>
<evidence type="ECO:0000259" key="20">
    <source>
        <dbReference type="PROSITE" id="PS50975"/>
    </source>
</evidence>
<keyword evidence="10 19" id="KW-0547">Nucleotide-binding</keyword>
<dbReference type="Proteomes" id="UP000656804">
    <property type="component" value="Unassembled WGS sequence"/>
</dbReference>
<feature type="region of interest" description="Allosteric domain" evidence="19">
    <location>
        <begin position="987"/>
        <end position="1132"/>
    </location>
</feature>
<dbReference type="GO" id="GO:0004087">
    <property type="term" value="F:carbamoyl-phosphate synthase (ammonia) activity"/>
    <property type="evidence" value="ECO:0007669"/>
    <property type="project" value="UniProtKB-EC"/>
</dbReference>
<dbReference type="SUPFAM" id="SSF52335">
    <property type="entry name" value="Methylglyoxal synthase-like"/>
    <property type="match status" value="1"/>
</dbReference>
<dbReference type="InterPro" id="IPR036914">
    <property type="entry name" value="MGS-like_dom_sf"/>
</dbReference>
<dbReference type="SUPFAM" id="SSF48108">
    <property type="entry name" value="Carbamoyl phosphate synthetase, large subunit connection domain"/>
    <property type="match status" value="1"/>
</dbReference>
<feature type="domain" description="MGS-like" evidence="21">
    <location>
        <begin position="987"/>
        <end position="1132"/>
    </location>
</feature>
<evidence type="ECO:0000256" key="12">
    <source>
        <dbReference type="ARBA" id="ARBA00022842"/>
    </source>
</evidence>
<evidence type="ECO:0000313" key="22">
    <source>
        <dbReference type="EMBL" id="MBF4163192.1"/>
    </source>
</evidence>
<comment type="caution">
    <text evidence="22">The sequence shown here is derived from an EMBL/GenBank/DDBJ whole genome shotgun (WGS) entry which is preliminary data.</text>
</comment>
<evidence type="ECO:0000256" key="14">
    <source>
        <dbReference type="ARBA" id="ARBA00023211"/>
    </source>
</evidence>
<dbReference type="Gene3D" id="3.30.1490.20">
    <property type="entry name" value="ATP-grasp fold, A domain"/>
    <property type="match status" value="1"/>
</dbReference>
<evidence type="ECO:0000256" key="18">
    <source>
        <dbReference type="ARBA" id="ARBA00062056"/>
    </source>
</evidence>
<dbReference type="Gene3D" id="3.40.50.20">
    <property type="match status" value="2"/>
</dbReference>
<evidence type="ECO:0000256" key="9">
    <source>
        <dbReference type="ARBA" id="ARBA00022737"/>
    </source>
</evidence>
<dbReference type="SMART" id="SM01096">
    <property type="entry name" value="CPSase_L_D3"/>
    <property type="match status" value="1"/>
</dbReference>
<feature type="binding site" evidence="19">
    <location>
        <position position="319"/>
    </location>
    <ligand>
        <name>Mg(2+)</name>
        <dbReference type="ChEBI" id="CHEBI:18420"/>
        <label>2</label>
    </ligand>
</feature>
<feature type="binding site" evidence="19">
    <location>
        <position position="305"/>
    </location>
    <ligand>
        <name>Mn(2+)</name>
        <dbReference type="ChEBI" id="CHEBI:29035"/>
        <label>1</label>
    </ligand>
</feature>
<organism evidence="22 23">
    <name type="scientific">Nocardioides acrostichi</name>
    <dbReference type="NCBI Taxonomy" id="2784339"/>
    <lineage>
        <taxon>Bacteria</taxon>
        <taxon>Bacillati</taxon>
        <taxon>Actinomycetota</taxon>
        <taxon>Actinomycetes</taxon>
        <taxon>Propionibacteriales</taxon>
        <taxon>Nocardioidaceae</taxon>
        <taxon>Nocardioides</taxon>
    </lineage>
</organism>
<dbReference type="InterPro" id="IPR058047">
    <property type="entry name" value="CPSase_preATP-grasp"/>
</dbReference>
<dbReference type="PROSITE" id="PS51257">
    <property type="entry name" value="PROKAR_LIPOPROTEIN"/>
    <property type="match status" value="1"/>
</dbReference>
<name>A0A930Y8K2_9ACTN</name>
<feature type="binding site" evidence="19">
    <location>
        <position position="876"/>
    </location>
    <ligand>
        <name>Mg(2+)</name>
        <dbReference type="ChEBI" id="CHEBI:18420"/>
        <label>4</label>
    </ligand>
</feature>
<feature type="binding site" evidence="19">
    <location>
        <position position="864"/>
    </location>
    <ligand>
        <name>Mg(2+)</name>
        <dbReference type="ChEBI" id="CHEBI:18420"/>
        <label>3</label>
    </ligand>
</feature>
<keyword evidence="6 19" id="KW-0436">Ligase</keyword>
<dbReference type="Gene3D" id="3.30.470.20">
    <property type="entry name" value="ATP-grasp fold, B domain"/>
    <property type="match status" value="2"/>
</dbReference>
<dbReference type="GO" id="GO:0005524">
    <property type="term" value="F:ATP binding"/>
    <property type="evidence" value="ECO:0007669"/>
    <property type="project" value="UniProtKB-UniRule"/>
</dbReference>
<dbReference type="FunFam" id="3.40.50.20:FF:000001">
    <property type="entry name" value="Carbamoyl-phosphate synthase large chain"/>
    <property type="match status" value="2"/>
</dbReference>
<feature type="binding site" evidence="19">
    <location>
        <position position="876"/>
    </location>
    <ligand>
        <name>Mn(2+)</name>
        <dbReference type="ChEBI" id="CHEBI:29035"/>
        <label>4</label>
    </ligand>
</feature>
<feature type="binding site" evidence="19">
    <location>
        <position position="824"/>
    </location>
    <ligand>
        <name>ATP</name>
        <dbReference type="ChEBI" id="CHEBI:30616"/>
        <label>2</label>
    </ligand>
</feature>
<evidence type="ECO:0000313" key="23">
    <source>
        <dbReference type="Proteomes" id="UP000656804"/>
    </source>
</evidence>
<dbReference type="InterPro" id="IPR011607">
    <property type="entry name" value="MGS-like_dom"/>
</dbReference>
<dbReference type="SMART" id="SM00851">
    <property type="entry name" value="MGS"/>
    <property type="match status" value="1"/>
</dbReference>
<feature type="binding site" evidence="19">
    <location>
        <position position="262"/>
    </location>
    <ligand>
        <name>ATP</name>
        <dbReference type="ChEBI" id="CHEBI:30616"/>
        <label>1</label>
    </ligand>
</feature>
<dbReference type="GO" id="GO:0005737">
    <property type="term" value="C:cytoplasm"/>
    <property type="evidence" value="ECO:0007669"/>
    <property type="project" value="TreeGrafter"/>
</dbReference>
<keyword evidence="11 19" id="KW-0067">ATP-binding</keyword>
<evidence type="ECO:0000256" key="19">
    <source>
        <dbReference type="HAMAP-Rule" id="MF_01210"/>
    </source>
</evidence>
<dbReference type="InterPro" id="IPR006275">
    <property type="entry name" value="CPSase_lsu"/>
</dbReference>
<dbReference type="Gene3D" id="1.10.1030.10">
    <property type="entry name" value="Carbamoyl-phosphate synthetase, large subunit oligomerisation domain"/>
    <property type="match status" value="1"/>
</dbReference>
<comment type="similarity">
    <text evidence="4 19">Belongs to the CarB family.</text>
</comment>
<feature type="binding site" evidence="19">
    <location>
        <position position="876"/>
    </location>
    <ligand>
        <name>Mn(2+)</name>
        <dbReference type="ChEBI" id="CHEBI:29035"/>
        <label>3</label>
    </ligand>
</feature>
<comment type="subunit">
    <text evidence="18 19">Composed of two chains; the small (or glutamine) chain promotes the hydrolysis of glutamine to ammonia, which is used by the large (or ammonia) chain to synthesize carbamoyl phosphate. Tetramer of heterodimers (alpha,beta)4.</text>
</comment>
<comment type="cofactor">
    <cofactor evidence="1">
        <name>Mn(2+)</name>
        <dbReference type="ChEBI" id="CHEBI:29035"/>
    </cofactor>
</comment>
<dbReference type="EC" id="6.3.4.16" evidence="19"/>
<comment type="domain">
    <text evidence="19">The large subunit is composed of 2 ATP-grasp domains that are involved in binding the 2 ATP molecules needed for carbamoyl phosphate synthesis. The N-terminal ATP-grasp domain (referred to as the carboxyphosphate synthetic component) catalyzes the ATP-dependent phosphorylation of hydrogencarbonate to carboxyphosphate and the subsequent nucleophilic attack by ammonia to form a carbamate intermediate. The C-terminal ATP-grasp domain (referred to as the carbamoyl phosphate synthetic component) then catalyzes the phosphorylation of carbamate with the second ATP to form the end product carbamoyl phosphate. The reactive and unstable enzyme intermediates are sequentially channeled from one active site to the next through the interior of the protein over a distance of at least 96 A.</text>
</comment>
<evidence type="ECO:0000256" key="8">
    <source>
        <dbReference type="ARBA" id="ARBA00022723"/>
    </source>
</evidence>
<keyword evidence="5 19" id="KW-0055">Arginine biosynthesis</keyword>
<keyword evidence="14" id="KW-0464">Manganese</keyword>
<accession>A0A930Y8K2</accession>
<reference evidence="22" key="1">
    <citation type="submission" date="2020-11" db="EMBL/GenBank/DDBJ databases">
        <title>Nocardioides sp. CBS4Y-1, whole genome shotgun sequence.</title>
        <authorList>
            <person name="Tuo L."/>
        </authorList>
    </citation>
    <scope>NUCLEOTIDE SEQUENCE</scope>
    <source>
        <strain evidence="22">CBS4Y-1</strain>
    </source>
</reference>
<protein>
    <recommendedName>
        <fullName evidence="19">Carbamoyl phosphate synthase large chain</fullName>
        <ecNumber evidence="19">6.3.4.16</ecNumber>
        <ecNumber evidence="19">6.3.5.5</ecNumber>
    </recommendedName>
    <alternativeName>
        <fullName evidence="19">Carbamoyl phosphate synthetase ammonia chain</fullName>
    </alternativeName>
</protein>
<feature type="binding site" evidence="19">
    <location>
        <position position="230"/>
    </location>
    <ligand>
        <name>ATP</name>
        <dbReference type="ChEBI" id="CHEBI:30616"/>
        <label>1</label>
    </ligand>
</feature>
<dbReference type="InterPro" id="IPR033937">
    <property type="entry name" value="MGS_CPS_CarB"/>
</dbReference>
<dbReference type="InterPro" id="IPR016185">
    <property type="entry name" value="PreATP-grasp_dom_sf"/>
</dbReference>
<dbReference type="FunFam" id="3.30.470.20:FF:000007">
    <property type="entry name" value="Carbamoyl-phosphate synthase large chain"/>
    <property type="match status" value="1"/>
</dbReference>
<dbReference type="GO" id="GO:0044205">
    <property type="term" value="P:'de novo' UMP biosynthetic process"/>
    <property type="evidence" value="ECO:0007669"/>
    <property type="project" value="UniProtKB-UniRule"/>
</dbReference>
<dbReference type="EC" id="6.3.5.5" evidence="19"/>
<feature type="binding site" evidence="19">
    <location>
        <position position="864"/>
    </location>
    <ligand>
        <name>Mn(2+)</name>
        <dbReference type="ChEBI" id="CHEBI:29035"/>
        <label>3</label>
    </ligand>
</feature>
<dbReference type="GO" id="GO:0006526">
    <property type="term" value="P:L-arginine biosynthetic process"/>
    <property type="evidence" value="ECO:0007669"/>
    <property type="project" value="UniProtKB-UniRule"/>
</dbReference>
<feature type="binding site" evidence="19">
    <location>
        <position position="878"/>
    </location>
    <ligand>
        <name>Mg(2+)</name>
        <dbReference type="ChEBI" id="CHEBI:18420"/>
        <label>4</label>
    </ligand>
</feature>
<feature type="binding site" evidence="19">
    <location>
        <position position="263"/>
    </location>
    <ligand>
        <name>ATP</name>
        <dbReference type="ChEBI" id="CHEBI:30616"/>
        <label>1</label>
    </ligand>
</feature>
<feature type="binding site" evidence="19">
    <location>
        <position position="789"/>
    </location>
    <ligand>
        <name>ATP</name>
        <dbReference type="ChEBI" id="CHEBI:30616"/>
        <label>2</label>
    </ligand>
</feature>
<feature type="domain" description="ATP-grasp" evidence="20">
    <location>
        <begin position="137"/>
        <end position="348"/>
    </location>
</feature>
<feature type="binding site" evidence="19">
    <location>
        <position position="747"/>
    </location>
    <ligand>
        <name>ATP</name>
        <dbReference type="ChEBI" id="CHEBI:30616"/>
        <label>2</label>
    </ligand>
</feature>
<dbReference type="PROSITE" id="PS50975">
    <property type="entry name" value="ATP_GRASP"/>
    <property type="match status" value="2"/>
</dbReference>
<feature type="binding site" evidence="19">
    <location>
        <position position="261"/>
    </location>
    <ligand>
        <name>ATP</name>
        <dbReference type="ChEBI" id="CHEBI:30616"/>
        <label>1</label>
    </ligand>
</feature>
<dbReference type="CDD" id="cd01424">
    <property type="entry name" value="MGS_CPS_II"/>
    <property type="match status" value="1"/>
</dbReference>
<dbReference type="NCBIfam" id="TIGR01369">
    <property type="entry name" value="CPSaseII_lrg"/>
    <property type="match status" value="1"/>
</dbReference>
<dbReference type="PROSITE" id="PS00866">
    <property type="entry name" value="CPSASE_1"/>
    <property type="match status" value="2"/>
</dbReference>
<dbReference type="Pfam" id="PF25596">
    <property type="entry name" value="CPSase_L_D1"/>
    <property type="match status" value="2"/>
</dbReference>
<evidence type="ECO:0000256" key="16">
    <source>
        <dbReference type="ARBA" id="ARBA00048816"/>
    </source>
</evidence>
<evidence type="ECO:0000256" key="13">
    <source>
        <dbReference type="ARBA" id="ARBA00022975"/>
    </source>
</evidence>
<feature type="binding site" evidence="19">
    <location>
        <position position="319"/>
    </location>
    <ligand>
        <name>Mg(2+)</name>
        <dbReference type="ChEBI" id="CHEBI:18420"/>
        <label>1</label>
    </ligand>
</feature>
<evidence type="ECO:0000256" key="15">
    <source>
        <dbReference type="ARBA" id="ARBA00047359"/>
    </source>
</evidence>
<feature type="binding site" evidence="19">
    <location>
        <position position="235"/>
    </location>
    <ligand>
        <name>ATP</name>
        <dbReference type="ChEBI" id="CHEBI:30616"/>
        <label>1</label>
    </ligand>
</feature>
<dbReference type="Gene3D" id="3.40.50.1380">
    <property type="entry name" value="Methylglyoxal synthase-like domain"/>
    <property type="match status" value="1"/>
</dbReference>
<evidence type="ECO:0000256" key="5">
    <source>
        <dbReference type="ARBA" id="ARBA00022571"/>
    </source>
</evidence>
<proteinExistence type="inferred from homology"/>
<dbReference type="PANTHER" id="PTHR11405:SF53">
    <property type="entry name" value="CARBAMOYL-PHOSPHATE SYNTHASE [AMMONIA], MITOCHONDRIAL"/>
    <property type="match status" value="1"/>
</dbReference>
<dbReference type="EMBL" id="JADIVZ010000009">
    <property type="protein sequence ID" value="MBF4163192.1"/>
    <property type="molecule type" value="Genomic_DNA"/>
</dbReference>
<feature type="region of interest" description="Carboxyphosphate synthetic domain" evidence="19">
    <location>
        <begin position="1"/>
        <end position="422"/>
    </location>
</feature>
<keyword evidence="13 19" id="KW-0665">Pyrimidine biosynthesis</keyword>
<comment type="pathway">
    <text evidence="3 19">Amino-acid biosynthesis; L-arginine biosynthesis; carbamoyl phosphate from bicarbonate: step 1/1.</text>
</comment>
<feature type="binding site" evidence="19">
    <location>
        <position position="321"/>
    </location>
    <ligand>
        <name>Mg(2+)</name>
        <dbReference type="ChEBI" id="CHEBI:18420"/>
        <label>2</label>
    </ligand>
</feature>
<dbReference type="SUPFAM" id="SSF56059">
    <property type="entry name" value="Glutathione synthetase ATP-binding domain-like"/>
    <property type="match status" value="2"/>
</dbReference>
<feature type="binding site" evidence="19">
    <location>
        <position position="189"/>
    </location>
    <ligand>
        <name>ATP</name>
        <dbReference type="ChEBI" id="CHEBI:30616"/>
        <label>1</label>
    </ligand>
</feature>
<dbReference type="NCBIfam" id="NF009455">
    <property type="entry name" value="PRK12815.1"/>
    <property type="match status" value="1"/>
</dbReference>
<evidence type="ECO:0000256" key="11">
    <source>
        <dbReference type="ARBA" id="ARBA00022840"/>
    </source>
</evidence>
<dbReference type="HAMAP" id="MF_01210_B">
    <property type="entry name" value="CPSase_L_chain_B"/>
    <property type="match status" value="1"/>
</dbReference>
<dbReference type="PANTHER" id="PTHR11405">
    <property type="entry name" value="CARBAMOYLTRANSFERASE FAMILY MEMBER"/>
    <property type="match status" value="1"/>
</dbReference>
<feature type="binding site" evidence="19">
    <location>
        <position position="878"/>
    </location>
    <ligand>
        <name>Mn(2+)</name>
        <dbReference type="ChEBI" id="CHEBI:29035"/>
        <label>4</label>
    </ligand>
</feature>
<evidence type="ECO:0000256" key="17">
    <source>
        <dbReference type="ARBA" id="ARBA00057223"/>
    </source>
</evidence>
<keyword evidence="12" id="KW-0460">Magnesium</keyword>
<comment type="caution">
    <text evidence="19">Lacks conserved residue(s) required for the propagation of feature annotation.</text>
</comment>
<dbReference type="PRINTS" id="PR00098">
    <property type="entry name" value="CPSASE"/>
</dbReference>
<comment type="pathway">
    <text evidence="2 19">Pyrimidine metabolism; UMP biosynthesis via de novo pathway; (S)-dihydroorotate from bicarbonate: step 1/3.</text>
</comment>
<dbReference type="InterPro" id="IPR005483">
    <property type="entry name" value="CPSase_dom"/>
</dbReference>
<feature type="binding site" evidence="19">
    <location>
        <position position="796"/>
    </location>
    <ligand>
        <name>ATP</name>
        <dbReference type="ChEBI" id="CHEBI:30616"/>
        <label>2</label>
    </ligand>
</feature>
<evidence type="ECO:0000256" key="1">
    <source>
        <dbReference type="ARBA" id="ARBA00001936"/>
    </source>
</evidence>
<dbReference type="Pfam" id="PF02787">
    <property type="entry name" value="CPSase_L_D3"/>
    <property type="match status" value="1"/>
</dbReference>
<feature type="binding site" evidence="19">
    <location>
        <position position="864"/>
    </location>
    <ligand>
        <name>ATP</name>
        <dbReference type="ChEBI" id="CHEBI:30616"/>
        <label>2</label>
    </ligand>
</feature>
<dbReference type="GO" id="GO:0046872">
    <property type="term" value="F:metal ion binding"/>
    <property type="evidence" value="ECO:0007669"/>
    <property type="project" value="UniProtKB-KW"/>
</dbReference>
<dbReference type="InterPro" id="IPR005479">
    <property type="entry name" value="CPAse_ATP-bd"/>
</dbReference>
<dbReference type="GO" id="GO:0006541">
    <property type="term" value="P:glutamine metabolic process"/>
    <property type="evidence" value="ECO:0007669"/>
    <property type="project" value="TreeGrafter"/>
</dbReference>
<keyword evidence="9 19" id="KW-0677">Repeat</keyword>
<feature type="binding site" evidence="19">
    <location>
        <position position="821"/>
    </location>
    <ligand>
        <name>ATP</name>
        <dbReference type="ChEBI" id="CHEBI:30616"/>
        <label>2</label>
    </ligand>
</feature>
<comment type="cofactor">
    <cofactor evidence="19">
        <name>Mg(2+)</name>
        <dbReference type="ChEBI" id="CHEBI:18420"/>
    </cofactor>
    <cofactor evidence="19">
        <name>Mn(2+)</name>
        <dbReference type="ChEBI" id="CHEBI:29035"/>
    </cofactor>
    <text evidence="19">Binds 4 Mg(2+) or Mn(2+) ions per subunit.</text>
</comment>
<keyword evidence="8" id="KW-0479">Metal-binding</keyword>
<dbReference type="InterPro" id="IPR036897">
    <property type="entry name" value="CarbamoylP_synth_lsu_oligo_sf"/>
</dbReference>
<keyword evidence="7 19" id="KW-0028">Amino-acid biosynthesis</keyword>
<dbReference type="AlphaFoldDB" id="A0A930Y8K2"/>
<feature type="binding site" evidence="19">
    <location>
        <position position="321"/>
    </location>
    <ligand>
        <name>Mn(2+)</name>
        <dbReference type="ChEBI" id="CHEBI:29035"/>
        <label>2</label>
    </ligand>
</feature>
<evidence type="ECO:0000256" key="4">
    <source>
        <dbReference type="ARBA" id="ARBA00009799"/>
    </source>
</evidence>
<comment type="catalytic activity">
    <reaction evidence="15 19">
        <text>hydrogencarbonate + NH4(+) + 2 ATP = carbamoyl phosphate + 2 ADP + phosphate + 2 H(+)</text>
        <dbReference type="Rhea" id="RHEA:18029"/>
        <dbReference type="ChEBI" id="CHEBI:15378"/>
        <dbReference type="ChEBI" id="CHEBI:17544"/>
        <dbReference type="ChEBI" id="CHEBI:28938"/>
        <dbReference type="ChEBI" id="CHEBI:30616"/>
        <dbReference type="ChEBI" id="CHEBI:43474"/>
        <dbReference type="ChEBI" id="CHEBI:58228"/>
        <dbReference type="ChEBI" id="CHEBI:456216"/>
        <dbReference type="EC" id="6.3.4.16"/>
    </reaction>
</comment>
<dbReference type="FunFam" id="1.10.1030.10:FF:000002">
    <property type="entry name" value="Carbamoyl-phosphate synthase large chain"/>
    <property type="match status" value="1"/>
</dbReference>
<feature type="binding site" evidence="19">
    <location>
        <position position="876"/>
    </location>
    <ligand>
        <name>ATP</name>
        <dbReference type="ChEBI" id="CHEBI:30616"/>
        <label>2</label>
    </ligand>
</feature>
<dbReference type="GO" id="GO:0004088">
    <property type="term" value="F:carbamoyl-phosphate synthase (glutamine-hydrolyzing) activity"/>
    <property type="evidence" value="ECO:0007669"/>
    <property type="project" value="UniProtKB-UniRule"/>
</dbReference>
<gene>
    <name evidence="19 22" type="primary">carB</name>
    <name evidence="22" type="ORF">ISG29_15970</name>
</gene>
<feature type="binding site" evidence="19">
    <location>
        <position position="305"/>
    </location>
    <ligand>
        <name>Mg(2+)</name>
        <dbReference type="ChEBI" id="CHEBI:18420"/>
        <label>1</label>
    </ligand>
</feature>